<comment type="caution">
    <text evidence="2">The sequence shown here is derived from an EMBL/GenBank/DDBJ whole genome shotgun (WGS) entry which is preliminary data.</text>
</comment>
<name>A0A0F9NDF3_9ZZZZ</name>
<dbReference type="EMBL" id="LAZR01003656">
    <property type="protein sequence ID" value="KKN16004.1"/>
    <property type="molecule type" value="Genomic_DNA"/>
</dbReference>
<feature type="region of interest" description="Disordered" evidence="1">
    <location>
        <begin position="1"/>
        <end position="44"/>
    </location>
</feature>
<feature type="compositionally biased region" description="Polar residues" evidence="1">
    <location>
        <begin position="1"/>
        <end position="17"/>
    </location>
</feature>
<evidence type="ECO:0000256" key="1">
    <source>
        <dbReference type="SAM" id="MobiDB-lite"/>
    </source>
</evidence>
<gene>
    <name evidence="2" type="ORF">LCGC14_0980290</name>
</gene>
<feature type="region of interest" description="Disordered" evidence="1">
    <location>
        <begin position="282"/>
        <end position="303"/>
    </location>
</feature>
<feature type="region of interest" description="Disordered" evidence="1">
    <location>
        <begin position="152"/>
        <end position="195"/>
    </location>
</feature>
<protein>
    <submittedName>
        <fullName evidence="2">Uncharacterized protein</fullName>
    </submittedName>
</protein>
<dbReference type="AlphaFoldDB" id="A0A0F9NDF3"/>
<reference evidence="2" key="1">
    <citation type="journal article" date="2015" name="Nature">
        <title>Complex archaea that bridge the gap between prokaryotes and eukaryotes.</title>
        <authorList>
            <person name="Spang A."/>
            <person name="Saw J.H."/>
            <person name="Jorgensen S.L."/>
            <person name="Zaremba-Niedzwiedzka K."/>
            <person name="Martijn J."/>
            <person name="Lind A.E."/>
            <person name="van Eijk R."/>
            <person name="Schleper C."/>
            <person name="Guy L."/>
            <person name="Ettema T.J."/>
        </authorList>
    </citation>
    <scope>NUCLEOTIDE SEQUENCE</scope>
</reference>
<organism evidence="2">
    <name type="scientific">marine sediment metagenome</name>
    <dbReference type="NCBI Taxonomy" id="412755"/>
    <lineage>
        <taxon>unclassified sequences</taxon>
        <taxon>metagenomes</taxon>
        <taxon>ecological metagenomes</taxon>
    </lineage>
</organism>
<evidence type="ECO:0000313" key="2">
    <source>
        <dbReference type="EMBL" id="KKN16004.1"/>
    </source>
</evidence>
<feature type="compositionally biased region" description="Polar residues" evidence="1">
    <location>
        <begin position="291"/>
        <end position="300"/>
    </location>
</feature>
<accession>A0A0F9NDF3</accession>
<proteinExistence type="predicted"/>
<sequence>MQRTNSTLKMISMQQDEQGGAAGVVEPEEGAAEKTPATYTVGEEDLTVDELVDRAKSNAVNTQHAQENADNLRLVETQRTEMTAREARVKAREDKVADSLVDVVTARQTERETIPTETVEDWRESWERDYASIDLLTDPEASEKQATLLREKSDLEAQERQNEQAALREEFATETKASEERATRSADDKSRAHDVNANVDKRNETTFNDTLAEEFANTPLTAEERDEVWKHYTQKLGASYGGFPAGATKWQHNAKAVIDAVWSTLGVRDRMINAREATARSQGVGAHVNGQEASASTPNNARPAVLSTADQAFRDKLDIAENIKRTQGPAALDTWAREGNWTKDDSVRFQKMKREREVGLAV</sequence>